<evidence type="ECO:0000313" key="1">
    <source>
        <dbReference type="EMBL" id="KAI0046524.1"/>
    </source>
</evidence>
<accession>A0ACB8RQI6</accession>
<keyword evidence="2" id="KW-1185">Reference proteome</keyword>
<protein>
    <submittedName>
        <fullName evidence="1">Uncharacterized protein</fullName>
    </submittedName>
</protein>
<gene>
    <name evidence="1" type="ORF">FA95DRAFT_1358329</name>
</gene>
<sequence>MILQLPLSSHLSSQWTLTPWKAYTSVNGPRTVGFSMRVRHQVPGRPAQGGIRASSDRSERPAQEGARATDRHAQEGARATGRAAQGEGREPTGVAACGARCDACWPAGDGCGLGRDRWGRAPRAGGVRPQAASVGL</sequence>
<reference evidence="1" key="2">
    <citation type="journal article" date="2022" name="New Phytol.">
        <title>Evolutionary transition to the ectomycorrhizal habit in the genomes of a hyperdiverse lineage of mushroom-forming fungi.</title>
        <authorList>
            <person name="Looney B."/>
            <person name="Miyauchi S."/>
            <person name="Morin E."/>
            <person name="Drula E."/>
            <person name="Courty P.E."/>
            <person name="Kohler A."/>
            <person name="Kuo A."/>
            <person name="LaButti K."/>
            <person name="Pangilinan J."/>
            <person name="Lipzen A."/>
            <person name="Riley R."/>
            <person name="Andreopoulos W."/>
            <person name="He G."/>
            <person name="Johnson J."/>
            <person name="Nolan M."/>
            <person name="Tritt A."/>
            <person name="Barry K.W."/>
            <person name="Grigoriev I.V."/>
            <person name="Nagy L.G."/>
            <person name="Hibbett D."/>
            <person name="Henrissat B."/>
            <person name="Matheny P.B."/>
            <person name="Labbe J."/>
            <person name="Martin F.M."/>
        </authorList>
    </citation>
    <scope>NUCLEOTIDE SEQUENCE</scope>
    <source>
        <strain evidence="1">FP105234-sp</strain>
    </source>
</reference>
<dbReference type="EMBL" id="MU275923">
    <property type="protein sequence ID" value="KAI0046524.1"/>
    <property type="molecule type" value="Genomic_DNA"/>
</dbReference>
<name>A0ACB8RQI6_9AGAM</name>
<evidence type="ECO:0000313" key="2">
    <source>
        <dbReference type="Proteomes" id="UP000814033"/>
    </source>
</evidence>
<reference evidence="1" key="1">
    <citation type="submission" date="2021-02" db="EMBL/GenBank/DDBJ databases">
        <authorList>
            <consortium name="DOE Joint Genome Institute"/>
            <person name="Ahrendt S."/>
            <person name="Looney B.P."/>
            <person name="Miyauchi S."/>
            <person name="Morin E."/>
            <person name="Drula E."/>
            <person name="Courty P.E."/>
            <person name="Chicoki N."/>
            <person name="Fauchery L."/>
            <person name="Kohler A."/>
            <person name="Kuo A."/>
            <person name="Labutti K."/>
            <person name="Pangilinan J."/>
            <person name="Lipzen A."/>
            <person name="Riley R."/>
            <person name="Andreopoulos W."/>
            <person name="He G."/>
            <person name="Johnson J."/>
            <person name="Barry K.W."/>
            <person name="Grigoriev I.V."/>
            <person name="Nagy L."/>
            <person name="Hibbett D."/>
            <person name="Henrissat B."/>
            <person name="Matheny P.B."/>
            <person name="Labbe J."/>
            <person name="Martin F."/>
        </authorList>
    </citation>
    <scope>NUCLEOTIDE SEQUENCE</scope>
    <source>
        <strain evidence="1">FP105234-sp</strain>
    </source>
</reference>
<organism evidence="1 2">
    <name type="scientific">Auriscalpium vulgare</name>
    <dbReference type="NCBI Taxonomy" id="40419"/>
    <lineage>
        <taxon>Eukaryota</taxon>
        <taxon>Fungi</taxon>
        <taxon>Dikarya</taxon>
        <taxon>Basidiomycota</taxon>
        <taxon>Agaricomycotina</taxon>
        <taxon>Agaricomycetes</taxon>
        <taxon>Russulales</taxon>
        <taxon>Auriscalpiaceae</taxon>
        <taxon>Auriscalpium</taxon>
    </lineage>
</organism>
<comment type="caution">
    <text evidence="1">The sequence shown here is derived from an EMBL/GenBank/DDBJ whole genome shotgun (WGS) entry which is preliminary data.</text>
</comment>
<proteinExistence type="predicted"/>
<dbReference type="Proteomes" id="UP000814033">
    <property type="component" value="Unassembled WGS sequence"/>
</dbReference>